<dbReference type="AlphaFoldDB" id="A0AAD2CNV8"/>
<feature type="domain" description="NTF2" evidence="2">
    <location>
        <begin position="334"/>
        <end position="448"/>
    </location>
</feature>
<organism evidence="3 4">
    <name type="scientific">Cylindrotheca closterium</name>
    <dbReference type="NCBI Taxonomy" id="2856"/>
    <lineage>
        <taxon>Eukaryota</taxon>
        <taxon>Sar</taxon>
        <taxon>Stramenopiles</taxon>
        <taxon>Ochrophyta</taxon>
        <taxon>Bacillariophyta</taxon>
        <taxon>Bacillariophyceae</taxon>
        <taxon>Bacillariophycidae</taxon>
        <taxon>Bacillariales</taxon>
        <taxon>Bacillariaceae</taxon>
        <taxon>Cylindrotheca</taxon>
    </lineage>
</organism>
<name>A0AAD2CNV8_9STRA</name>
<reference evidence="3" key="1">
    <citation type="submission" date="2023-08" db="EMBL/GenBank/DDBJ databases">
        <authorList>
            <person name="Audoor S."/>
            <person name="Bilcke G."/>
        </authorList>
    </citation>
    <scope>NUCLEOTIDE SEQUENCE</scope>
</reference>
<evidence type="ECO:0000259" key="2">
    <source>
        <dbReference type="PROSITE" id="PS50177"/>
    </source>
</evidence>
<evidence type="ECO:0000256" key="1">
    <source>
        <dbReference type="SAM" id="MobiDB-lite"/>
    </source>
</evidence>
<dbReference type="InterPro" id="IPR018222">
    <property type="entry name" value="Nuclear_transport_factor_2_euk"/>
</dbReference>
<accession>A0AAD2CNV8</accession>
<feature type="compositionally biased region" description="Low complexity" evidence="1">
    <location>
        <begin position="287"/>
        <end position="298"/>
    </location>
</feature>
<keyword evidence="4" id="KW-1185">Reference proteome</keyword>
<sequence length="453" mass="49245">MEDRHYLSEPRPIDGLKLPSWEVDIMREGVDVPILTLTVDSQTLPPRKRKKKVVWKLPDDLKTNPKFGMEDKRRILELFKQKKKELKRARKSQTTTTGGTNPNNSNQNSPGSSNGGGSKTLKRMSSSAMSVGSYMTANEEQPEDDDDDDDNDDDDGIDNDHDDHDDHDDPGESKVAEGEEKVDDNHNSVSLLSSSPPPPGFNMSGLSLGGSASSASPPPQQQKRQPPSSSTAIQPPSLPPPMPSMQPLQERSHSFAGVSRAGPPPPSSTPPLSLSNPPPIPPPPPGLNSSSRRASTSSIPPPGMNPFQQPPQSQLPQTTANMPRHFIVGDPSALGHVVMETYYLLLRTGMVRDLAQYYLPEAQKSLTVGGAHALCSDVNQRLQQLESLTNMVLQVKGVLQHPQHVGDNVYVMITGTSLRPQCLPFCHSLILKQVGPQAFQILNDALAFLTTEG</sequence>
<comment type="caution">
    <text evidence="3">The sequence shown here is derived from an EMBL/GenBank/DDBJ whole genome shotgun (WGS) entry which is preliminary data.</text>
</comment>
<dbReference type="Gene3D" id="3.10.450.50">
    <property type="match status" value="1"/>
</dbReference>
<feature type="compositionally biased region" description="Pro residues" evidence="1">
    <location>
        <begin position="276"/>
        <end position="286"/>
    </location>
</feature>
<feature type="compositionally biased region" description="Polar residues" evidence="1">
    <location>
        <begin position="123"/>
        <end position="139"/>
    </location>
</feature>
<feature type="compositionally biased region" description="Basic residues" evidence="1">
    <location>
        <begin position="81"/>
        <end position="91"/>
    </location>
</feature>
<feature type="region of interest" description="Disordered" evidence="1">
    <location>
        <begin position="81"/>
        <end position="318"/>
    </location>
</feature>
<protein>
    <recommendedName>
        <fullName evidence="2">NTF2 domain-containing protein</fullName>
    </recommendedName>
</protein>
<feature type="compositionally biased region" description="Basic and acidic residues" evidence="1">
    <location>
        <begin position="170"/>
        <end position="186"/>
    </location>
</feature>
<evidence type="ECO:0000313" key="3">
    <source>
        <dbReference type="EMBL" id="CAJ1941067.1"/>
    </source>
</evidence>
<feature type="compositionally biased region" description="Low complexity" evidence="1">
    <location>
        <begin position="305"/>
        <end position="317"/>
    </location>
</feature>
<feature type="compositionally biased region" description="Acidic residues" evidence="1">
    <location>
        <begin position="140"/>
        <end position="157"/>
    </location>
</feature>
<dbReference type="PROSITE" id="PS50177">
    <property type="entry name" value="NTF2_DOMAIN"/>
    <property type="match status" value="1"/>
</dbReference>
<dbReference type="EMBL" id="CAKOGP040001001">
    <property type="protein sequence ID" value="CAJ1941067.1"/>
    <property type="molecule type" value="Genomic_DNA"/>
</dbReference>
<evidence type="ECO:0000313" key="4">
    <source>
        <dbReference type="Proteomes" id="UP001295423"/>
    </source>
</evidence>
<feature type="compositionally biased region" description="Low complexity" evidence="1">
    <location>
        <begin position="92"/>
        <end position="112"/>
    </location>
</feature>
<gene>
    <name evidence="3" type="ORF">CYCCA115_LOCUS7336</name>
</gene>
<feature type="compositionally biased region" description="Low complexity" evidence="1">
    <location>
        <begin position="204"/>
        <end position="230"/>
    </location>
</feature>
<dbReference type="Proteomes" id="UP001295423">
    <property type="component" value="Unassembled WGS sequence"/>
</dbReference>
<proteinExistence type="predicted"/>